<comment type="caution">
    <text evidence="3">The sequence shown here is derived from an EMBL/GenBank/DDBJ whole genome shotgun (WGS) entry which is preliminary data.</text>
</comment>
<dbReference type="EMBL" id="MDTU01000001">
    <property type="protein sequence ID" value="ODN41837.1"/>
    <property type="molecule type" value="Genomic_DNA"/>
</dbReference>
<dbReference type="InterPro" id="IPR029063">
    <property type="entry name" value="SAM-dependent_MTases_sf"/>
</dbReference>
<name>A0ABX2ZZ43_9GAMM</name>
<evidence type="ECO:0000259" key="2">
    <source>
        <dbReference type="Pfam" id="PF13649"/>
    </source>
</evidence>
<proteinExistence type="predicted"/>
<dbReference type="CDD" id="cd02440">
    <property type="entry name" value="AdoMet_MTases"/>
    <property type="match status" value="1"/>
</dbReference>
<dbReference type="Pfam" id="PF13649">
    <property type="entry name" value="Methyltransf_25"/>
    <property type="match status" value="1"/>
</dbReference>
<feature type="domain" description="Methyltransferase" evidence="2">
    <location>
        <begin position="49"/>
        <end position="138"/>
    </location>
</feature>
<dbReference type="RefSeq" id="WP_069311639.1">
    <property type="nucleotide sequence ID" value="NZ_MDTU01000001.1"/>
</dbReference>
<evidence type="ECO:0000313" key="3">
    <source>
        <dbReference type="EMBL" id="ODN41837.1"/>
    </source>
</evidence>
<sequence>MSMKEDAWQSFDKTREATDQAQLYYRQQAMCRQYAINEILEKHEVSSALDIACGEGASTEQLLEAAQHIDAVDLSQALIAKAKAKPSLDKVNFFCDDFLDFNCQSSYQLITASWFHNQLHSDDAQIAAKQKILGLLEDEGYCVFLVPSVTVSHARNLDFLRSQLNCEIGILDECSKYSRWVFSLDGKNWSTLTQWNPLYLYDIYSQDFEMKFIETRKICCENDFSVDKYLPPLFDILVGKKKSA</sequence>
<keyword evidence="1" id="KW-0808">Transferase</keyword>
<dbReference type="Proteomes" id="UP000094329">
    <property type="component" value="Unassembled WGS sequence"/>
</dbReference>
<dbReference type="SUPFAM" id="SSF53335">
    <property type="entry name" value="S-adenosyl-L-methionine-dependent methyltransferases"/>
    <property type="match status" value="1"/>
</dbReference>
<dbReference type="InterPro" id="IPR041698">
    <property type="entry name" value="Methyltransf_25"/>
</dbReference>
<accession>A0ABX2ZZ43</accession>
<organism evidence="3 4">
    <name type="scientific">Piscirickettsia litoralis</name>
    <dbReference type="NCBI Taxonomy" id="1891921"/>
    <lineage>
        <taxon>Bacteria</taxon>
        <taxon>Pseudomonadati</taxon>
        <taxon>Pseudomonadota</taxon>
        <taxon>Gammaproteobacteria</taxon>
        <taxon>Thiotrichales</taxon>
        <taxon>Piscirickettsiaceae</taxon>
        <taxon>Piscirickettsia</taxon>
    </lineage>
</organism>
<protein>
    <recommendedName>
        <fullName evidence="2">Methyltransferase domain-containing protein</fullName>
    </recommendedName>
</protein>
<dbReference type="PANTHER" id="PTHR43861">
    <property type="entry name" value="TRANS-ACONITATE 2-METHYLTRANSFERASE-RELATED"/>
    <property type="match status" value="1"/>
</dbReference>
<reference evidence="3 4" key="1">
    <citation type="submission" date="2016-08" db="EMBL/GenBank/DDBJ databases">
        <title>Draft genome sequence of Candidatus Piscirickettsia litoralis, from seawater.</title>
        <authorList>
            <person name="Wan X."/>
            <person name="Lee A.J."/>
            <person name="Hou S."/>
            <person name="Donachie S.P."/>
        </authorList>
    </citation>
    <scope>NUCLEOTIDE SEQUENCE [LARGE SCALE GENOMIC DNA]</scope>
    <source>
        <strain evidence="3 4">Y2</strain>
    </source>
</reference>
<gene>
    <name evidence="3" type="ORF">BGC07_01155</name>
</gene>
<evidence type="ECO:0000256" key="1">
    <source>
        <dbReference type="ARBA" id="ARBA00022679"/>
    </source>
</evidence>
<evidence type="ECO:0000313" key="4">
    <source>
        <dbReference type="Proteomes" id="UP000094329"/>
    </source>
</evidence>
<dbReference type="Gene3D" id="3.40.50.150">
    <property type="entry name" value="Vaccinia Virus protein VP39"/>
    <property type="match status" value="1"/>
</dbReference>
<keyword evidence="4" id="KW-1185">Reference proteome</keyword>